<dbReference type="EMBL" id="WHJC01000126">
    <property type="protein sequence ID" value="MPQ43943.1"/>
    <property type="molecule type" value="Genomic_DNA"/>
</dbReference>
<dbReference type="PROSITE" id="PS51186">
    <property type="entry name" value="GNAT"/>
    <property type="match status" value="1"/>
</dbReference>
<dbReference type="SUPFAM" id="SSF55729">
    <property type="entry name" value="Acyl-CoA N-acyltransferases (Nat)"/>
    <property type="match status" value="1"/>
</dbReference>
<dbReference type="InterPro" id="IPR050680">
    <property type="entry name" value="YpeA/RimI_acetyltransf"/>
</dbReference>
<dbReference type="Gene3D" id="3.40.630.30">
    <property type="match status" value="1"/>
</dbReference>
<accession>A0A6I1MMF5</accession>
<feature type="non-terminal residue" evidence="4">
    <location>
        <position position="1"/>
    </location>
</feature>
<evidence type="ECO:0000313" key="5">
    <source>
        <dbReference type="Proteomes" id="UP000430345"/>
    </source>
</evidence>
<keyword evidence="1 4" id="KW-0808">Transferase</keyword>
<evidence type="ECO:0000259" key="3">
    <source>
        <dbReference type="PROSITE" id="PS51186"/>
    </source>
</evidence>
<comment type="caution">
    <text evidence="4">The sequence shown here is derived from an EMBL/GenBank/DDBJ whole genome shotgun (WGS) entry which is preliminary data.</text>
</comment>
<name>A0A6I1MMF5_9CLOT</name>
<feature type="domain" description="N-acetyltransferase" evidence="3">
    <location>
        <begin position="1"/>
        <end position="115"/>
    </location>
</feature>
<dbReference type="PANTHER" id="PTHR43420">
    <property type="entry name" value="ACETYLTRANSFERASE"/>
    <property type="match status" value="1"/>
</dbReference>
<dbReference type="OrthoDB" id="1910906at2"/>
<dbReference type="InterPro" id="IPR016181">
    <property type="entry name" value="Acyl_CoA_acyltransferase"/>
</dbReference>
<keyword evidence="2" id="KW-0012">Acyltransferase</keyword>
<dbReference type="AlphaFoldDB" id="A0A6I1MMF5"/>
<keyword evidence="5" id="KW-1185">Reference proteome</keyword>
<evidence type="ECO:0000256" key="2">
    <source>
        <dbReference type="ARBA" id="ARBA00023315"/>
    </source>
</evidence>
<sequence>KYRMPLSIKDIKYEYSRRFFLDNLAIFIRVDNKIVGYGQILFLEGKYTIANLGILTEYQGKGYGKLLIKKLLNLAKEENISQLYIKVKESNKIAMKLYKGIGFEEVEKVHIYTIA</sequence>
<dbReference type="CDD" id="cd04301">
    <property type="entry name" value="NAT_SF"/>
    <property type="match status" value="1"/>
</dbReference>
<dbReference type="Proteomes" id="UP000430345">
    <property type="component" value="Unassembled WGS sequence"/>
</dbReference>
<evidence type="ECO:0000256" key="1">
    <source>
        <dbReference type="ARBA" id="ARBA00022679"/>
    </source>
</evidence>
<dbReference type="RefSeq" id="WP_152889974.1">
    <property type="nucleotide sequence ID" value="NZ_WHJC01000126.1"/>
</dbReference>
<dbReference type="GO" id="GO:0016747">
    <property type="term" value="F:acyltransferase activity, transferring groups other than amino-acyl groups"/>
    <property type="evidence" value="ECO:0007669"/>
    <property type="project" value="InterPro"/>
</dbReference>
<proteinExistence type="predicted"/>
<protein>
    <submittedName>
        <fullName evidence="4">GNAT family N-acetyltransferase</fullName>
    </submittedName>
</protein>
<dbReference type="Pfam" id="PF00583">
    <property type="entry name" value="Acetyltransf_1"/>
    <property type="match status" value="1"/>
</dbReference>
<dbReference type="PANTHER" id="PTHR43420:SF12">
    <property type="entry name" value="N-ACETYLTRANSFERASE DOMAIN-CONTAINING PROTEIN"/>
    <property type="match status" value="1"/>
</dbReference>
<reference evidence="4 5" key="1">
    <citation type="submission" date="2019-10" db="EMBL/GenBank/DDBJ databases">
        <title>The Genome Sequence of Clostridium tarantellae Isolated from Fish Brain.</title>
        <authorList>
            <person name="Bano L."/>
            <person name="Kiel M."/>
            <person name="Sales G."/>
            <person name="Doxey A.C."/>
            <person name="Mansfield M.J."/>
            <person name="Schiavone M."/>
            <person name="Rossetto O."/>
            <person name="Pirazzini M."/>
            <person name="Dobrindt U."/>
            <person name="Montecucco C."/>
        </authorList>
    </citation>
    <scope>NUCLEOTIDE SEQUENCE [LARGE SCALE GENOMIC DNA]</scope>
    <source>
        <strain evidence="4 5">DSM 3997</strain>
    </source>
</reference>
<gene>
    <name evidence="4" type="ORF">GBZ86_09245</name>
</gene>
<organism evidence="4 5">
    <name type="scientific">Clostridium tarantellae</name>
    <dbReference type="NCBI Taxonomy" id="39493"/>
    <lineage>
        <taxon>Bacteria</taxon>
        <taxon>Bacillati</taxon>
        <taxon>Bacillota</taxon>
        <taxon>Clostridia</taxon>
        <taxon>Eubacteriales</taxon>
        <taxon>Clostridiaceae</taxon>
        <taxon>Clostridium</taxon>
    </lineage>
</organism>
<evidence type="ECO:0000313" key="4">
    <source>
        <dbReference type="EMBL" id="MPQ43943.1"/>
    </source>
</evidence>
<dbReference type="InterPro" id="IPR000182">
    <property type="entry name" value="GNAT_dom"/>
</dbReference>